<dbReference type="Proteomes" id="UP000450917">
    <property type="component" value="Unassembled WGS sequence"/>
</dbReference>
<dbReference type="Pfam" id="PF02322">
    <property type="entry name" value="Cyt_bd_oxida_II"/>
    <property type="match status" value="1"/>
</dbReference>
<evidence type="ECO:0000256" key="6">
    <source>
        <dbReference type="ARBA" id="ARBA00023136"/>
    </source>
</evidence>
<evidence type="ECO:0000256" key="3">
    <source>
        <dbReference type="ARBA" id="ARBA00022475"/>
    </source>
</evidence>
<evidence type="ECO:0000256" key="4">
    <source>
        <dbReference type="ARBA" id="ARBA00022692"/>
    </source>
</evidence>
<name>A0A7X2Z843_9BACL</name>
<feature type="transmembrane region" description="Helical" evidence="7">
    <location>
        <begin position="117"/>
        <end position="142"/>
    </location>
</feature>
<keyword evidence="9" id="KW-1185">Reference proteome</keyword>
<proteinExistence type="inferred from homology"/>
<feature type="transmembrane region" description="Helical" evidence="7">
    <location>
        <begin position="162"/>
        <end position="182"/>
    </location>
</feature>
<dbReference type="InterPro" id="IPR003317">
    <property type="entry name" value="Cyt-d_oxidase_su2"/>
</dbReference>
<dbReference type="EMBL" id="WNZX01000003">
    <property type="protein sequence ID" value="MUG70053.1"/>
    <property type="molecule type" value="Genomic_DNA"/>
</dbReference>
<keyword evidence="6 7" id="KW-0472">Membrane</keyword>
<accession>A0A7X2Z843</accession>
<evidence type="ECO:0000313" key="8">
    <source>
        <dbReference type="EMBL" id="MUG70053.1"/>
    </source>
</evidence>
<keyword evidence="3" id="KW-1003">Cell membrane</keyword>
<feature type="transmembrane region" description="Helical" evidence="7">
    <location>
        <begin position="233"/>
        <end position="253"/>
    </location>
</feature>
<comment type="similarity">
    <text evidence="2">Belongs to the cytochrome ubiquinol oxidase subunit 2 family.</text>
</comment>
<reference evidence="8 9" key="1">
    <citation type="submission" date="2019-11" db="EMBL/GenBank/DDBJ databases">
        <title>Draft genome sequences of five Paenibacillus species of dairy origin.</title>
        <authorList>
            <person name="Olajide A.M."/>
            <person name="Chen S."/>
            <person name="Lapointe G."/>
        </authorList>
    </citation>
    <scope>NUCLEOTIDE SEQUENCE [LARGE SCALE GENOMIC DNA]</scope>
    <source>
        <strain evidence="8 9">2CS3</strain>
    </source>
</reference>
<gene>
    <name evidence="8" type="ORF">GNP93_05105</name>
</gene>
<evidence type="ECO:0000256" key="5">
    <source>
        <dbReference type="ARBA" id="ARBA00022989"/>
    </source>
</evidence>
<dbReference type="GO" id="GO:0005886">
    <property type="term" value="C:plasma membrane"/>
    <property type="evidence" value="ECO:0007669"/>
    <property type="project" value="UniProtKB-SubCell"/>
</dbReference>
<dbReference type="AlphaFoldDB" id="A0A7X2Z843"/>
<keyword evidence="4 7" id="KW-0812">Transmembrane</keyword>
<evidence type="ECO:0000313" key="9">
    <source>
        <dbReference type="Proteomes" id="UP000450917"/>
    </source>
</evidence>
<feature type="transmembrane region" description="Helical" evidence="7">
    <location>
        <begin position="79"/>
        <end position="97"/>
    </location>
</feature>
<organism evidence="8 9">
    <name type="scientific">Paenibacillus validus</name>
    <dbReference type="NCBI Taxonomy" id="44253"/>
    <lineage>
        <taxon>Bacteria</taxon>
        <taxon>Bacillati</taxon>
        <taxon>Bacillota</taxon>
        <taxon>Bacilli</taxon>
        <taxon>Bacillales</taxon>
        <taxon>Paenibacillaceae</taxon>
        <taxon>Paenibacillus</taxon>
    </lineage>
</organism>
<feature type="transmembrane region" description="Helical" evidence="7">
    <location>
        <begin position="55"/>
        <end position="73"/>
    </location>
</feature>
<protein>
    <recommendedName>
        <fullName evidence="10">Cytochrome d ubiquinol oxidase subunit II</fullName>
    </recommendedName>
</protein>
<feature type="transmembrane region" description="Helical" evidence="7">
    <location>
        <begin position="6"/>
        <end position="34"/>
    </location>
</feature>
<feature type="transmembrane region" description="Helical" evidence="7">
    <location>
        <begin position="310"/>
        <end position="332"/>
    </location>
</feature>
<feature type="transmembrane region" description="Helical" evidence="7">
    <location>
        <begin position="203"/>
        <end position="227"/>
    </location>
</feature>
<feature type="transmembrane region" description="Helical" evidence="7">
    <location>
        <begin position="265"/>
        <end position="290"/>
    </location>
</feature>
<sequence>MSEPTLAIMLVWLLLFVYSILGSIDFGAGFWGMVFGRSDATNAGALANRFLSPTWEVTNTFLVLVVVALVGFFPKAVAMLGTALLLPVSLVLILLLIRSSFMVYAYSSKRYGKELNVVSGVTGLLIPGLLVAVLPISLGGFIDIVDGVPSLHFGQLLASRTLWTHLGFGLSTELYLAALFLADYSNESGDNGAYRLYRKAAIWLGPFTLFFAVITTFGMVPEAYWIVEAIERNSLWFIFSILAFVFGYTALLWGRPDGGPGVPRVAFTAIIVQYAFASIGYGLSHLPYIIYPYLTVEEGFTNPSTFRALLVAYVIGLLILGPAFYLFWKLFLKDKRYLRQE</sequence>
<evidence type="ECO:0000256" key="2">
    <source>
        <dbReference type="ARBA" id="ARBA00007543"/>
    </source>
</evidence>
<evidence type="ECO:0000256" key="1">
    <source>
        <dbReference type="ARBA" id="ARBA00004651"/>
    </source>
</evidence>
<evidence type="ECO:0008006" key="10">
    <source>
        <dbReference type="Google" id="ProtNLM"/>
    </source>
</evidence>
<keyword evidence="5 7" id="KW-1133">Transmembrane helix</keyword>
<evidence type="ECO:0000256" key="7">
    <source>
        <dbReference type="SAM" id="Phobius"/>
    </source>
</evidence>
<dbReference type="RefSeq" id="WP_127606575.1">
    <property type="nucleotide sequence ID" value="NZ_JARTHJ010000105.1"/>
</dbReference>
<comment type="subcellular location">
    <subcellularLocation>
        <location evidence="1">Cell membrane</location>
        <topology evidence="1">Multi-pass membrane protein</topology>
    </subcellularLocation>
</comment>
<comment type="caution">
    <text evidence="8">The sequence shown here is derived from an EMBL/GenBank/DDBJ whole genome shotgun (WGS) entry which is preliminary data.</text>
</comment>